<keyword evidence="12" id="KW-1185">Reference proteome</keyword>
<dbReference type="SUPFAM" id="SSF161098">
    <property type="entry name" value="MetI-like"/>
    <property type="match status" value="1"/>
</dbReference>
<evidence type="ECO:0000259" key="9">
    <source>
        <dbReference type="PROSITE" id="PS50928"/>
    </source>
</evidence>
<evidence type="ECO:0000313" key="10">
    <source>
        <dbReference type="EMBL" id="MDY5153928.1"/>
    </source>
</evidence>
<proteinExistence type="inferred from homology"/>
<accession>A0A1G6ZGA2</accession>
<dbReference type="PANTHER" id="PTHR43744:SF3">
    <property type="entry name" value="LACTOSE TRANSPORT SYSTEM PERMEASE PROTEIN LACG"/>
    <property type="match status" value="1"/>
</dbReference>
<feature type="transmembrane region" description="Helical" evidence="7">
    <location>
        <begin position="244"/>
        <end position="266"/>
    </location>
</feature>
<feature type="compositionally biased region" description="Pro residues" evidence="8">
    <location>
        <begin position="21"/>
        <end position="36"/>
    </location>
</feature>
<evidence type="ECO:0000256" key="7">
    <source>
        <dbReference type="RuleBase" id="RU363032"/>
    </source>
</evidence>
<keyword evidence="11" id="KW-0762">Sugar transport</keyword>
<evidence type="ECO:0000256" key="5">
    <source>
        <dbReference type="ARBA" id="ARBA00022989"/>
    </source>
</evidence>
<keyword evidence="6 7" id="KW-0472">Membrane</keyword>
<dbReference type="Pfam" id="PF00528">
    <property type="entry name" value="BPD_transp_1"/>
    <property type="match status" value="1"/>
</dbReference>
<dbReference type="InterPro" id="IPR000515">
    <property type="entry name" value="MetI-like"/>
</dbReference>
<feature type="domain" description="ABC transmembrane type-1" evidence="9">
    <location>
        <begin position="131"/>
        <end position="320"/>
    </location>
</feature>
<feature type="transmembrane region" description="Helical" evidence="7">
    <location>
        <begin position="165"/>
        <end position="188"/>
    </location>
</feature>
<dbReference type="RefSeq" id="WP_256332475.1">
    <property type="nucleotide sequence ID" value="NZ_FNAU01000001.1"/>
</dbReference>
<dbReference type="EMBL" id="JAWNFU010000004">
    <property type="protein sequence ID" value="MDY5153928.1"/>
    <property type="molecule type" value="Genomic_DNA"/>
</dbReference>
<keyword evidence="3" id="KW-1003">Cell membrane</keyword>
<dbReference type="PROSITE" id="PS50928">
    <property type="entry name" value="ABC_TM1"/>
    <property type="match status" value="1"/>
</dbReference>
<dbReference type="GO" id="GO:0055085">
    <property type="term" value="P:transmembrane transport"/>
    <property type="evidence" value="ECO:0007669"/>
    <property type="project" value="InterPro"/>
</dbReference>
<gene>
    <name evidence="10" type="ORF">R6G71_07730</name>
    <name evidence="11" type="ORF">SAMN05421878_101103</name>
</gene>
<dbReference type="PANTHER" id="PTHR43744">
    <property type="entry name" value="ABC TRANSPORTER PERMEASE PROTEIN MG189-RELATED-RELATED"/>
    <property type="match status" value="1"/>
</dbReference>
<sequence length="335" mass="35820">MNNPRQDNSAVARPQAAPGPSAQPAPPAMPATPPAAPTTQVVTAPSGTVPTRRRAGMHMRRTNRPLLTIGRYVLLLLIFVISVGPFLIQLSMAFKGKNEDAFGFPPQLIPDDPTLENFAEVTRNVPVLQYAWHSLLVAVAIVVSNVIFATLAGYAFAIMKFRGKAIAFAIILSTLLLPGEVTLTSQYLTVKALGAANTLVGVFLPGAISAMNVLLMTAAARSIPTAILDAATLDGATTFQRLRLVVWPNVRGMAAVVALMSFIGAWDDFLWPLVVLSDPEKYTLTVGIQYLNSSFGSNPRVVAAGTVIALVPIIILFAVFQKQFFRGVEQGAVKE</sequence>
<dbReference type="CDD" id="cd06261">
    <property type="entry name" value="TM_PBP2"/>
    <property type="match status" value="1"/>
</dbReference>
<feature type="transmembrane region" description="Helical" evidence="7">
    <location>
        <begin position="301"/>
        <end position="320"/>
    </location>
</feature>
<dbReference type="Gene3D" id="1.10.3720.10">
    <property type="entry name" value="MetI-like"/>
    <property type="match status" value="1"/>
</dbReference>
<evidence type="ECO:0000256" key="2">
    <source>
        <dbReference type="ARBA" id="ARBA00022448"/>
    </source>
</evidence>
<comment type="similarity">
    <text evidence="7">Belongs to the binding-protein-dependent transport system permease family.</text>
</comment>
<reference evidence="11" key="1">
    <citation type="submission" date="2016-10" db="EMBL/GenBank/DDBJ databases">
        <authorList>
            <person name="de Groot N.N."/>
        </authorList>
    </citation>
    <scope>NUCLEOTIDE SEQUENCE [LARGE SCALE GENOMIC DNA]</scope>
    <source>
        <strain evidence="11">DSM 20639</strain>
    </source>
</reference>
<evidence type="ECO:0000256" key="4">
    <source>
        <dbReference type="ARBA" id="ARBA00022692"/>
    </source>
</evidence>
<dbReference type="Proteomes" id="UP001273799">
    <property type="component" value="Unassembled WGS sequence"/>
</dbReference>
<keyword evidence="5 7" id="KW-1133">Transmembrane helix</keyword>
<dbReference type="InterPro" id="IPR035906">
    <property type="entry name" value="MetI-like_sf"/>
</dbReference>
<feature type="region of interest" description="Disordered" evidence="8">
    <location>
        <begin position="1"/>
        <end position="57"/>
    </location>
</feature>
<protein>
    <submittedName>
        <fullName evidence="10">Carbohydrate ABC transporter permease</fullName>
    </submittedName>
    <submittedName>
        <fullName evidence="11">Multiple sugar transport system permease protein</fullName>
    </submittedName>
</protein>
<evidence type="ECO:0000256" key="6">
    <source>
        <dbReference type="ARBA" id="ARBA00023136"/>
    </source>
</evidence>
<dbReference type="EMBL" id="FNAU01000001">
    <property type="protein sequence ID" value="SDE01482.1"/>
    <property type="molecule type" value="Genomic_DNA"/>
</dbReference>
<dbReference type="GO" id="GO:0005886">
    <property type="term" value="C:plasma membrane"/>
    <property type="evidence" value="ECO:0007669"/>
    <property type="project" value="UniProtKB-SubCell"/>
</dbReference>
<organism evidence="11 12">
    <name type="scientific">Actinobaculum suis</name>
    <dbReference type="NCBI Taxonomy" id="1657"/>
    <lineage>
        <taxon>Bacteria</taxon>
        <taxon>Bacillati</taxon>
        <taxon>Actinomycetota</taxon>
        <taxon>Actinomycetes</taxon>
        <taxon>Actinomycetales</taxon>
        <taxon>Actinomycetaceae</taxon>
        <taxon>Actinobaculum</taxon>
    </lineage>
</organism>
<evidence type="ECO:0000256" key="1">
    <source>
        <dbReference type="ARBA" id="ARBA00004651"/>
    </source>
</evidence>
<evidence type="ECO:0000313" key="12">
    <source>
        <dbReference type="Proteomes" id="UP000182744"/>
    </source>
</evidence>
<name>A0A1G6ZGA2_9ACTO</name>
<reference evidence="10" key="3">
    <citation type="submission" date="2023-10" db="EMBL/GenBank/DDBJ databases">
        <title>Whole Genome based description of the genera Actinobaculum and Actinotignum reveals a complex phylogenetic relationship within the species included in the genus Actinotignum.</title>
        <authorList>
            <person name="Jensen C.S."/>
            <person name="Dargis R."/>
            <person name="Kemp M."/>
            <person name="Christensen J.J."/>
        </authorList>
    </citation>
    <scope>NUCLEOTIDE SEQUENCE</scope>
    <source>
        <strain evidence="10">Actinobaculum_suis_CCUG19206T</strain>
    </source>
</reference>
<dbReference type="AlphaFoldDB" id="A0A1G6ZGA2"/>
<feature type="transmembrane region" description="Helical" evidence="7">
    <location>
        <begin position="200"/>
        <end position="223"/>
    </location>
</feature>
<dbReference type="Proteomes" id="UP000182744">
    <property type="component" value="Unassembled WGS sequence"/>
</dbReference>
<evidence type="ECO:0000256" key="3">
    <source>
        <dbReference type="ARBA" id="ARBA00022475"/>
    </source>
</evidence>
<keyword evidence="2 7" id="KW-0813">Transport</keyword>
<evidence type="ECO:0000313" key="11">
    <source>
        <dbReference type="EMBL" id="SDE01482.1"/>
    </source>
</evidence>
<reference evidence="12" key="2">
    <citation type="submission" date="2016-10" db="EMBL/GenBank/DDBJ databases">
        <authorList>
            <person name="Varghese N."/>
        </authorList>
    </citation>
    <scope>NUCLEOTIDE SEQUENCE [LARGE SCALE GENOMIC DNA]</scope>
    <source>
        <strain evidence="12">DSM 20639</strain>
    </source>
</reference>
<evidence type="ECO:0000256" key="8">
    <source>
        <dbReference type="SAM" id="MobiDB-lite"/>
    </source>
</evidence>
<keyword evidence="4 7" id="KW-0812">Transmembrane</keyword>
<feature type="transmembrane region" description="Helical" evidence="7">
    <location>
        <begin position="69"/>
        <end position="88"/>
    </location>
</feature>
<feature type="transmembrane region" description="Helical" evidence="7">
    <location>
        <begin position="130"/>
        <end position="158"/>
    </location>
</feature>
<comment type="subcellular location">
    <subcellularLocation>
        <location evidence="1 7">Cell membrane</location>
        <topology evidence="1 7">Multi-pass membrane protein</topology>
    </subcellularLocation>
</comment>